<dbReference type="KEGG" id="arev:RVR_4560"/>
<protein>
    <submittedName>
        <fullName evidence="2">Uncharacterized protein</fullName>
    </submittedName>
</protein>
<keyword evidence="3" id="KW-1185">Reference proteome</keyword>
<evidence type="ECO:0000256" key="1">
    <source>
        <dbReference type="SAM" id="MobiDB-lite"/>
    </source>
</evidence>
<evidence type="ECO:0000313" key="3">
    <source>
        <dbReference type="Proteomes" id="UP000595703"/>
    </source>
</evidence>
<dbReference type="Proteomes" id="UP000595703">
    <property type="component" value="Chromosome"/>
</dbReference>
<reference evidence="2 3" key="3">
    <citation type="journal article" date="2011" name="Nat. Chem. Biol.">
        <title>Reveromycin A biosynthesis uses RevG and RevJ for stereospecific spiroacetal formation.</title>
        <authorList>
            <person name="Takahashi S."/>
            <person name="Toyoda A."/>
            <person name="Sekiyama Y."/>
            <person name="Takagi H."/>
            <person name="Nogawa T."/>
            <person name="Uramoto M."/>
            <person name="Suzuki R."/>
            <person name="Koshino H."/>
            <person name="Kumano T."/>
            <person name="Panthee S."/>
            <person name="Dairi T."/>
            <person name="Ishikawa J."/>
            <person name="Ikeda H."/>
            <person name="Sakaki Y."/>
            <person name="Osada H."/>
        </authorList>
    </citation>
    <scope>NUCLEOTIDE SEQUENCE [LARGE SCALE GENOMIC DNA]</scope>
    <source>
        <strain evidence="2 3">SN-593</strain>
    </source>
</reference>
<feature type="region of interest" description="Disordered" evidence="1">
    <location>
        <begin position="1"/>
        <end position="24"/>
    </location>
</feature>
<dbReference type="RefSeq" id="WP_202234553.1">
    <property type="nucleotide sequence ID" value="NZ_AP018365.1"/>
</dbReference>
<sequence>MKPAVPSPAALPATEPDDAARPARRWAITTTTGEKVTGYLPPWATEDPSEADVQPEKLAARLADVCHYTEFPGQVLQAYSPGNVTDEPEELEVMSSSITCTPYAPAPELAVPVVTVRVAGEYWMTDLDPAGVAGLVVGLRAVADRLDGVVIPQLNTVRAEWTAHHSAGARP</sequence>
<evidence type="ECO:0000313" key="2">
    <source>
        <dbReference type="EMBL" id="BBA98398.1"/>
    </source>
</evidence>
<reference evidence="2 3" key="1">
    <citation type="journal article" date="2010" name="J. Bacteriol.">
        <title>Biochemical characterization of a novel indole prenyltransferase from Streptomyces sp. SN-593.</title>
        <authorList>
            <person name="Takahashi S."/>
            <person name="Takagi H."/>
            <person name="Toyoda A."/>
            <person name="Uramoto M."/>
            <person name="Nogawa T."/>
            <person name="Ueki M."/>
            <person name="Sakaki Y."/>
            <person name="Osada H."/>
        </authorList>
    </citation>
    <scope>NUCLEOTIDE SEQUENCE [LARGE SCALE GENOMIC DNA]</scope>
    <source>
        <strain evidence="2 3">SN-593</strain>
    </source>
</reference>
<proteinExistence type="predicted"/>
<dbReference type="EMBL" id="AP018365">
    <property type="protein sequence ID" value="BBA98398.1"/>
    <property type="molecule type" value="Genomic_DNA"/>
</dbReference>
<accession>A0A7U3VP79</accession>
<dbReference type="InterPro" id="IPR054202">
    <property type="entry name" value="DUF6907"/>
</dbReference>
<organism evidence="2 3">
    <name type="scientific">Actinacidiphila reveromycinica</name>
    <dbReference type="NCBI Taxonomy" id="659352"/>
    <lineage>
        <taxon>Bacteria</taxon>
        <taxon>Bacillati</taxon>
        <taxon>Actinomycetota</taxon>
        <taxon>Actinomycetes</taxon>
        <taxon>Kitasatosporales</taxon>
        <taxon>Streptomycetaceae</taxon>
        <taxon>Actinacidiphila</taxon>
    </lineage>
</organism>
<name>A0A7U3VP79_9ACTN</name>
<gene>
    <name evidence="2" type="ORF">RVR_4560</name>
</gene>
<reference evidence="2 3" key="4">
    <citation type="journal article" date="2020" name="Sci. Rep.">
        <title>beta-carboline chemical signals induce reveromycin production through a LuxR family regulator in Streptomyces sp. SN-593.</title>
        <authorList>
            <person name="Panthee S."/>
            <person name="Kito N."/>
            <person name="Hayashi T."/>
            <person name="Shimizu T."/>
            <person name="Ishikawa J."/>
            <person name="Hamamoto H."/>
            <person name="Osada H."/>
            <person name="Takahashi S."/>
        </authorList>
    </citation>
    <scope>NUCLEOTIDE SEQUENCE [LARGE SCALE GENOMIC DNA]</scope>
    <source>
        <strain evidence="2 3">SN-593</strain>
    </source>
</reference>
<reference evidence="2 3" key="2">
    <citation type="journal article" date="2011" name="J. Antibiot.">
        <title>Furaquinocins I and J: novel polyketide isoprenoid hybrid compounds from Streptomyces reveromyceticus SN-593.</title>
        <authorList>
            <person name="Panthee S."/>
            <person name="Takahashi S."/>
            <person name="Takagi H."/>
            <person name="Nogawa T."/>
            <person name="Oowada E."/>
            <person name="Uramoto M."/>
            <person name="Osada H."/>
        </authorList>
    </citation>
    <scope>NUCLEOTIDE SEQUENCE [LARGE SCALE GENOMIC DNA]</scope>
    <source>
        <strain evidence="2 3">SN-593</strain>
    </source>
</reference>
<dbReference type="Pfam" id="PF21848">
    <property type="entry name" value="DUF6907"/>
    <property type="match status" value="1"/>
</dbReference>
<dbReference type="AlphaFoldDB" id="A0A7U3VP79"/>